<dbReference type="EMBL" id="SRLO01000313">
    <property type="protein sequence ID" value="TNN61571.1"/>
    <property type="molecule type" value="Genomic_DNA"/>
</dbReference>
<feature type="signal peptide" evidence="1">
    <location>
        <begin position="1"/>
        <end position="20"/>
    </location>
</feature>
<name>A0A4Z2H7F9_9TELE</name>
<feature type="chain" id="PRO_5021206826" evidence="1">
    <location>
        <begin position="21"/>
        <end position="151"/>
    </location>
</feature>
<keyword evidence="3" id="KW-1185">Reference proteome</keyword>
<evidence type="ECO:0000313" key="3">
    <source>
        <dbReference type="Proteomes" id="UP000314294"/>
    </source>
</evidence>
<evidence type="ECO:0000256" key="1">
    <source>
        <dbReference type="SAM" id="SignalP"/>
    </source>
</evidence>
<keyword evidence="1" id="KW-0732">Signal</keyword>
<comment type="caution">
    <text evidence="2">The sequence shown here is derived from an EMBL/GenBank/DDBJ whole genome shotgun (WGS) entry which is preliminary data.</text>
</comment>
<evidence type="ECO:0000313" key="2">
    <source>
        <dbReference type="EMBL" id="TNN61571.1"/>
    </source>
</evidence>
<gene>
    <name evidence="2" type="ORF">EYF80_028183</name>
</gene>
<reference evidence="2 3" key="1">
    <citation type="submission" date="2019-03" db="EMBL/GenBank/DDBJ databases">
        <title>First draft genome of Liparis tanakae, snailfish: a comprehensive survey of snailfish specific genes.</title>
        <authorList>
            <person name="Kim W."/>
            <person name="Song I."/>
            <person name="Jeong J.-H."/>
            <person name="Kim D."/>
            <person name="Kim S."/>
            <person name="Ryu S."/>
            <person name="Song J.Y."/>
            <person name="Lee S.K."/>
        </authorList>
    </citation>
    <scope>NUCLEOTIDE SEQUENCE [LARGE SCALE GENOMIC DNA]</scope>
    <source>
        <tissue evidence="2">Muscle</tissue>
    </source>
</reference>
<dbReference type="AlphaFoldDB" id="A0A4Z2H7F9"/>
<protein>
    <submittedName>
        <fullName evidence="2">Uncharacterized protein</fullName>
    </submittedName>
</protein>
<accession>A0A4Z2H7F9</accession>
<sequence>MRFLHHFSPVLLMGFTVSMDQRVPPVDRTLGCGVRRLRAWSLVKGPHRLKDEVRGRRLARADGWKLTERISSETLVNVLNGVSWEKEATLWTGVSQQGAVVVVRCSRTVSACSSSSSRTMIPSTGSSQGTFMGCDGEGVERVEGGLSDSLP</sequence>
<dbReference type="Proteomes" id="UP000314294">
    <property type="component" value="Unassembled WGS sequence"/>
</dbReference>
<proteinExistence type="predicted"/>
<organism evidence="2 3">
    <name type="scientific">Liparis tanakae</name>
    <name type="common">Tanaka's snailfish</name>
    <dbReference type="NCBI Taxonomy" id="230148"/>
    <lineage>
        <taxon>Eukaryota</taxon>
        <taxon>Metazoa</taxon>
        <taxon>Chordata</taxon>
        <taxon>Craniata</taxon>
        <taxon>Vertebrata</taxon>
        <taxon>Euteleostomi</taxon>
        <taxon>Actinopterygii</taxon>
        <taxon>Neopterygii</taxon>
        <taxon>Teleostei</taxon>
        <taxon>Neoteleostei</taxon>
        <taxon>Acanthomorphata</taxon>
        <taxon>Eupercaria</taxon>
        <taxon>Perciformes</taxon>
        <taxon>Cottioidei</taxon>
        <taxon>Cottales</taxon>
        <taxon>Liparidae</taxon>
        <taxon>Liparis</taxon>
    </lineage>
</organism>